<sequence length="256" mass="26982">MRLLFVAVPLLLVLTACGQRAGSAPDPLRGRTFIATEVTEDGKPREMTAELSVEFTDDGRLIARAGCNMMQGEVDTSDSKITIGGEGLGMTGMGCDPERHEQDSFVSSVLGSTPSWELAGDRLTITSGTTTFEMAPRELVTPDRDLVGTTWELDTVVDGQTASSMPAGAEPVTLVFDGTKVVADTHCNGVTAEYTVSGDTIVFDLGVMTKMACPPEIMLGEDAVVDVLSGDAKYEITADKLSLDGSSGKGIQLHAK</sequence>
<dbReference type="PANTHER" id="PTHR35535:SF2">
    <property type="entry name" value="DUF306 DOMAIN-CONTAINING PROTEIN"/>
    <property type="match status" value="1"/>
</dbReference>
<accession>A0A4V6Q6H0</accession>
<dbReference type="InterPro" id="IPR053147">
    <property type="entry name" value="Hsp_HslJ-like"/>
</dbReference>
<feature type="chain" id="PRO_5038601559" evidence="1">
    <location>
        <begin position="22"/>
        <end position="256"/>
    </location>
</feature>
<evidence type="ECO:0000256" key="1">
    <source>
        <dbReference type="SAM" id="SignalP"/>
    </source>
</evidence>
<dbReference type="EMBL" id="SOCP01000030">
    <property type="protein sequence ID" value="TDV36801.1"/>
    <property type="molecule type" value="Genomic_DNA"/>
</dbReference>
<dbReference type="RefSeq" id="WP_133909090.1">
    <property type="nucleotide sequence ID" value="NZ_SOCP01000030.1"/>
</dbReference>
<feature type="signal peptide" evidence="1">
    <location>
        <begin position="1"/>
        <end position="21"/>
    </location>
</feature>
<feature type="domain" description="DUF306" evidence="2">
    <location>
        <begin position="144"/>
        <end position="250"/>
    </location>
</feature>
<evidence type="ECO:0000313" key="3">
    <source>
        <dbReference type="EMBL" id="TDV36801.1"/>
    </source>
</evidence>
<evidence type="ECO:0000259" key="2">
    <source>
        <dbReference type="Pfam" id="PF03724"/>
    </source>
</evidence>
<gene>
    <name evidence="3" type="ORF">CLV71_1307</name>
</gene>
<dbReference type="AlphaFoldDB" id="A0A4V6Q6H0"/>
<organism evidence="3 4">
    <name type="scientific">Actinophytocola oryzae</name>
    <dbReference type="NCBI Taxonomy" id="502181"/>
    <lineage>
        <taxon>Bacteria</taxon>
        <taxon>Bacillati</taxon>
        <taxon>Actinomycetota</taxon>
        <taxon>Actinomycetes</taxon>
        <taxon>Pseudonocardiales</taxon>
        <taxon>Pseudonocardiaceae</taxon>
    </lineage>
</organism>
<comment type="caution">
    <text evidence="3">The sequence shown here is derived from an EMBL/GenBank/DDBJ whole genome shotgun (WGS) entry which is preliminary data.</text>
</comment>
<dbReference type="OrthoDB" id="507754at2"/>
<reference evidence="3 4" key="1">
    <citation type="submission" date="2019-03" db="EMBL/GenBank/DDBJ databases">
        <title>Genomic Encyclopedia of Archaeal and Bacterial Type Strains, Phase II (KMG-II): from individual species to whole genera.</title>
        <authorList>
            <person name="Goeker M."/>
        </authorList>
    </citation>
    <scope>NUCLEOTIDE SEQUENCE [LARGE SCALE GENOMIC DNA]</scope>
    <source>
        <strain evidence="3 4">DSM 45499</strain>
    </source>
</reference>
<dbReference type="InterPro" id="IPR038670">
    <property type="entry name" value="HslJ-like_sf"/>
</dbReference>
<keyword evidence="3" id="KW-0346">Stress response</keyword>
<name>A0A4V6Q6H0_9PSEU</name>
<protein>
    <submittedName>
        <fullName evidence="3">Heat shock protein HslJ</fullName>
    </submittedName>
</protein>
<keyword evidence="4" id="KW-1185">Reference proteome</keyword>
<dbReference type="PROSITE" id="PS51257">
    <property type="entry name" value="PROKAR_LIPOPROTEIN"/>
    <property type="match status" value="1"/>
</dbReference>
<feature type="domain" description="DUF306" evidence="2">
    <location>
        <begin position="27"/>
        <end position="129"/>
    </location>
</feature>
<keyword evidence="1" id="KW-0732">Signal</keyword>
<dbReference type="Proteomes" id="UP000294927">
    <property type="component" value="Unassembled WGS sequence"/>
</dbReference>
<dbReference type="Gene3D" id="2.40.128.270">
    <property type="match status" value="2"/>
</dbReference>
<dbReference type="PANTHER" id="PTHR35535">
    <property type="entry name" value="HEAT SHOCK PROTEIN HSLJ"/>
    <property type="match status" value="1"/>
</dbReference>
<evidence type="ECO:0000313" key="4">
    <source>
        <dbReference type="Proteomes" id="UP000294927"/>
    </source>
</evidence>
<dbReference type="Pfam" id="PF03724">
    <property type="entry name" value="META"/>
    <property type="match status" value="2"/>
</dbReference>
<proteinExistence type="predicted"/>
<dbReference type="InterPro" id="IPR005184">
    <property type="entry name" value="DUF306_Meta_HslJ"/>
</dbReference>